<evidence type="ECO:0000256" key="4">
    <source>
        <dbReference type="SAM" id="MobiDB-lite"/>
    </source>
</evidence>
<dbReference type="Proteomes" id="UP000528595">
    <property type="component" value="Unassembled WGS sequence"/>
</dbReference>
<dbReference type="Pfam" id="PF00436">
    <property type="entry name" value="SSB"/>
    <property type="match status" value="1"/>
</dbReference>
<comment type="caution">
    <text evidence="5">The sequence shown here is derived from an EMBL/GenBank/DDBJ whole genome shotgun (WGS) entry which is preliminary data.</text>
</comment>
<dbReference type="PROSITE" id="PS50935">
    <property type="entry name" value="SSB"/>
    <property type="match status" value="1"/>
</dbReference>
<dbReference type="InterPro" id="IPR000424">
    <property type="entry name" value="Primosome_PriB/ssb"/>
</dbReference>
<keyword evidence="1 2" id="KW-0238">DNA-binding</keyword>
<dbReference type="InterPro" id="IPR011344">
    <property type="entry name" value="ssDNA-bd"/>
</dbReference>
<dbReference type="CDD" id="cd04496">
    <property type="entry name" value="SSB_OBF"/>
    <property type="match status" value="1"/>
</dbReference>
<organism evidence="5">
    <name type="scientific">Xanthomonas arboricola</name>
    <dbReference type="NCBI Taxonomy" id="56448"/>
    <lineage>
        <taxon>Bacteria</taxon>
        <taxon>Pseudomonadati</taxon>
        <taxon>Pseudomonadota</taxon>
        <taxon>Gammaproteobacteria</taxon>
        <taxon>Lysobacterales</taxon>
        <taxon>Lysobacteraceae</taxon>
        <taxon>Xanthomonas</taxon>
    </lineage>
</organism>
<evidence type="ECO:0000313" key="5">
    <source>
        <dbReference type="EMBL" id="MBB5672484.1"/>
    </source>
</evidence>
<evidence type="ECO:0000256" key="2">
    <source>
        <dbReference type="PIRNR" id="PIRNR002070"/>
    </source>
</evidence>
<reference evidence="5" key="1">
    <citation type="submission" date="2020-08" db="EMBL/GenBank/DDBJ databases">
        <title>Studying the diversity of plant-associated saprophytic bacteria and their role in host health and plant-pathogen interactions.</title>
        <authorList>
            <person name="Potnis N."/>
        </authorList>
    </citation>
    <scope>NUCLEOTIDE SEQUENCE</scope>
    <source>
        <strain evidence="5">F21</strain>
    </source>
</reference>
<name>A0AB73H259_9XANT</name>
<dbReference type="EMBL" id="JACIIQ010000025">
    <property type="protein sequence ID" value="MBB5672484.1"/>
    <property type="molecule type" value="Genomic_DNA"/>
</dbReference>
<accession>A0AB73H259</accession>
<sequence length="134" mass="15257">MARRTKNKVVLIGFLGREAELRERGDRKFIVFDIGTTESWGPKEDRKEKTTWTRCIAGQQTAVNLAKFTTQKGAYLHIEGSLQNRKVEKGGVTTYYTDVRVDEFIALDKLERNDSGNTPQPAPMEDFADDDIPF</sequence>
<gene>
    <name evidence="5" type="ORF">FHR65_004085</name>
</gene>
<dbReference type="RefSeq" id="WP_184578817.1">
    <property type="nucleotide sequence ID" value="NZ_JACIIQ010000025.1"/>
</dbReference>
<dbReference type="GO" id="GO:0003697">
    <property type="term" value="F:single-stranded DNA binding"/>
    <property type="evidence" value="ECO:0007669"/>
    <property type="project" value="InterPro"/>
</dbReference>
<feature type="region of interest" description="Disordered" evidence="4">
    <location>
        <begin position="110"/>
        <end position="134"/>
    </location>
</feature>
<evidence type="ECO:0000256" key="1">
    <source>
        <dbReference type="ARBA" id="ARBA00023125"/>
    </source>
</evidence>
<dbReference type="InterPro" id="IPR012340">
    <property type="entry name" value="NA-bd_OB-fold"/>
</dbReference>
<dbReference type="Gene3D" id="2.40.50.140">
    <property type="entry name" value="Nucleic acid-binding proteins"/>
    <property type="match status" value="1"/>
</dbReference>
<dbReference type="PIRSF" id="PIRSF002070">
    <property type="entry name" value="SSB"/>
    <property type="match status" value="1"/>
</dbReference>
<dbReference type="NCBIfam" id="TIGR00621">
    <property type="entry name" value="ssb"/>
    <property type="match status" value="1"/>
</dbReference>
<dbReference type="GO" id="GO:0006260">
    <property type="term" value="P:DNA replication"/>
    <property type="evidence" value="ECO:0007669"/>
    <property type="project" value="InterPro"/>
</dbReference>
<proteinExistence type="predicted"/>
<dbReference type="SUPFAM" id="SSF50249">
    <property type="entry name" value="Nucleic acid-binding proteins"/>
    <property type="match status" value="1"/>
</dbReference>
<protein>
    <recommendedName>
        <fullName evidence="2 3">Single-stranded DNA-binding protein</fullName>
    </recommendedName>
</protein>
<dbReference type="AlphaFoldDB" id="A0AB73H259"/>
<evidence type="ECO:0000256" key="3">
    <source>
        <dbReference type="RuleBase" id="RU000524"/>
    </source>
</evidence>